<sequence length="63" mass="6669">MSEPSDTRPSKDGPNRHGVIGMALGFLVGICGVLVGTAGWPSWTVAVAAMACGFWWAFGRQLF</sequence>
<evidence type="ECO:0000313" key="3">
    <source>
        <dbReference type="Proteomes" id="UP000066480"/>
    </source>
</evidence>
<dbReference type="RefSeq" id="WP_052592435.1">
    <property type="nucleotide sequence ID" value="NZ_CP011112.1"/>
</dbReference>
<dbReference type="AlphaFoldDB" id="A0A0K1JJ87"/>
<organism evidence="2 3">
    <name type="scientific">Luteipulveratus mongoliensis</name>
    <dbReference type="NCBI Taxonomy" id="571913"/>
    <lineage>
        <taxon>Bacteria</taxon>
        <taxon>Bacillati</taxon>
        <taxon>Actinomycetota</taxon>
        <taxon>Actinomycetes</taxon>
        <taxon>Micrococcales</taxon>
        <taxon>Dermacoccaceae</taxon>
        <taxon>Luteipulveratus</taxon>
    </lineage>
</organism>
<dbReference type="KEGG" id="lmoi:VV02_14260"/>
<keyword evidence="3" id="KW-1185">Reference proteome</keyword>
<name>A0A0K1JJ87_9MICO</name>
<evidence type="ECO:0000256" key="1">
    <source>
        <dbReference type="SAM" id="Phobius"/>
    </source>
</evidence>
<keyword evidence="1" id="KW-1133">Transmembrane helix</keyword>
<protein>
    <submittedName>
        <fullName evidence="2">Uncharacterized protein</fullName>
    </submittedName>
</protein>
<feature type="transmembrane region" description="Helical" evidence="1">
    <location>
        <begin position="18"/>
        <end position="35"/>
    </location>
</feature>
<reference evidence="2 3" key="1">
    <citation type="submission" date="2015-03" db="EMBL/GenBank/DDBJ databases">
        <title>Luteipulveratus halotolerans sp. nov., a novel actinobacterium (Dermacoccaceae) from Sarawak, Malaysia.</title>
        <authorList>
            <person name="Juboi H."/>
            <person name="Basik A."/>
            <person name="Shamsul S.S."/>
            <person name="Arnold P."/>
            <person name="Schmitt E.K."/>
            <person name="Sanglier J.-J."/>
            <person name="Yeo T."/>
        </authorList>
    </citation>
    <scope>NUCLEOTIDE SEQUENCE [LARGE SCALE GENOMIC DNA]</scope>
    <source>
        <strain evidence="2 3">MN07-A0370</strain>
    </source>
</reference>
<dbReference type="EMBL" id="CP011112">
    <property type="protein sequence ID" value="AKU16761.1"/>
    <property type="molecule type" value="Genomic_DNA"/>
</dbReference>
<gene>
    <name evidence="2" type="ORF">VV02_14260</name>
</gene>
<feature type="transmembrane region" description="Helical" evidence="1">
    <location>
        <begin position="41"/>
        <end position="58"/>
    </location>
</feature>
<proteinExistence type="predicted"/>
<accession>A0A0K1JJ87</accession>
<dbReference type="Proteomes" id="UP000066480">
    <property type="component" value="Chromosome"/>
</dbReference>
<evidence type="ECO:0000313" key="2">
    <source>
        <dbReference type="EMBL" id="AKU16761.1"/>
    </source>
</evidence>
<keyword evidence="1" id="KW-0812">Transmembrane</keyword>
<keyword evidence="1" id="KW-0472">Membrane</keyword>